<dbReference type="PROSITE" id="PS50110">
    <property type="entry name" value="RESPONSE_REGULATORY"/>
    <property type="match status" value="2"/>
</dbReference>
<dbReference type="PROSITE" id="PS50109">
    <property type="entry name" value="HIS_KIN"/>
    <property type="match status" value="1"/>
</dbReference>
<dbReference type="InterPro" id="IPR003594">
    <property type="entry name" value="HATPase_dom"/>
</dbReference>
<dbReference type="Proteomes" id="UP000886469">
    <property type="component" value="Unassembled WGS sequence"/>
</dbReference>
<evidence type="ECO:0000259" key="10">
    <source>
        <dbReference type="PROSITE" id="PS50894"/>
    </source>
</evidence>
<gene>
    <name evidence="11" type="ORF">E4Q08_21750</name>
</gene>
<dbReference type="PANTHER" id="PTHR45339:SF3">
    <property type="entry name" value="HISTIDINE KINASE"/>
    <property type="match status" value="1"/>
</dbReference>
<dbReference type="Gene3D" id="1.20.120.160">
    <property type="entry name" value="HPT domain"/>
    <property type="match status" value="1"/>
</dbReference>
<evidence type="ECO:0000313" key="12">
    <source>
        <dbReference type="Proteomes" id="UP000886469"/>
    </source>
</evidence>
<keyword evidence="4" id="KW-0902">Two-component regulatory system</keyword>
<dbReference type="InterPro" id="IPR036890">
    <property type="entry name" value="HATPase_C_sf"/>
</dbReference>
<dbReference type="RefSeq" id="WP_169071928.1">
    <property type="nucleotide sequence ID" value="NZ_SPMX01000088.1"/>
</dbReference>
<name>A0ABX1TDA3_9PROT</name>
<dbReference type="SUPFAM" id="SSF47384">
    <property type="entry name" value="Homodimeric domain of signal transducing histidine kinase"/>
    <property type="match status" value="1"/>
</dbReference>
<sequence>MSGVPKILVVDDLAANRLAIRAALRGVEATIVEAGNGFDALAITLEEEFALILLDVQMPEMDGFEVCERLSANPQTADTPVIFITAAHNSPEDRIHGYRTGATDYLAKPINDQLLLAKTRVFLRLYQQNRALQAALEAAKVADRVKDAFLANVSHELRTPLNAVIGLSALALNHSSDPRQREYLEKVSDAGQTLLAIINDLLDLTKIAAGEMSLECTPFSLQKTVARALSVIGHHAIEKGLRLESRIDERLPELLLGDPLRIEQILLNLLNNSLKFTETGWVVVRIAIEDIDDQQAGLLIEVEDSGIGMSESEIARIYQPFVQADPSITRKHGGTGLGLAICKQLAEGMQGSIEVSSRLGEGTRFRVHLRLGVATASECPSGDDPAAAENLPTHYPAARVLVVDDQPLNRDLVFELLGSVGIAPRFAENGQQAVDILREAGAQAFDLILMDIQMPVLDGLAATRRIRALPGFATLPIVAMTAHTMVHEKEVYLAEGMNDHLGKPFSLPAFFALLARWLPVQGDAPAAAAPPAAFAADAGGNELAAISGLDTAAALQRFAGNRARYRHWLREFVGESAGFTATIDTLLAGGASESARQAVHAFKGRVGTLGMRELQALAAALEQALRTGKANSPAGHALRWQLAQSIEAMCAGIQAALVPSPPRQATNRAAGPPPGARPAGPMPASVTALLRLLQDADGGSATAIESCLGELPDSDWEPLLQAARAQVQKFDFEAARQLLAGSEEAG</sequence>
<dbReference type="CDD" id="cd00082">
    <property type="entry name" value="HisKA"/>
    <property type="match status" value="1"/>
</dbReference>
<dbReference type="SUPFAM" id="SSF47226">
    <property type="entry name" value="Histidine-containing phosphotransfer domain, HPT domain"/>
    <property type="match status" value="1"/>
</dbReference>
<protein>
    <recommendedName>
        <fullName evidence="2">histidine kinase</fullName>
        <ecNumber evidence="2">2.7.13.3</ecNumber>
    </recommendedName>
</protein>
<dbReference type="SUPFAM" id="SSF55874">
    <property type="entry name" value="ATPase domain of HSP90 chaperone/DNA topoisomerase II/histidine kinase"/>
    <property type="match status" value="1"/>
</dbReference>
<dbReference type="Gene3D" id="3.30.565.10">
    <property type="entry name" value="Histidine kinase-like ATPase, C-terminal domain"/>
    <property type="match status" value="1"/>
</dbReference>
<evidence type="ECO:0000256" key="6">
    <source>
        <dbReference type="PROSITE-ProRule" id="PRU00169"/>
    </source>
</evidence>
<dbReference type="Gene3D" id="1.10.287.130">
    <property type="match status" value="1"/>
</dbReference>
<evidence type="ECO:0000259" key="9">
    <source>
        <dbReference type="PROSITE" id="PS50110"/>
    </source>
</evidence>
<feature type="domain" description="Response regulatory" evidence="9">
    <location>
        <begin position="6"/>
        <end position="123"/>
    </location>
</feature>
<evidence type="ECO:0000256" key="1">
    <source>
        <dbReference type="ARBA" id="ARBA00000085"/>
    </source>
</evidence>
<keyword evidence="3 6" id="KW-0597">Phosphoprotein</keyword>
<organism evidence="11 12">
    <name type="scientific">Candidatus Accumulibacter contiguus</name>
    <dbReference type="NCBI Taxonomy" id="2954381"/>
    <lineage>
        <taxon>Bacteria</taxon>
        <taxon>Pseudomonadati</taxon>
        <taxon>Pseudomonadota</taxon>
        <taxon>Betaproteobacteria</taxon>
        <taxon>Candidatus Accumulibacter</taxon>
    </lineage>
</organism>
<dbReference type="Pfam" id="PF00512">
    <property type="entry name" value="HisKA"/>
    <property type="match status" value="1"/>
</dbReference>
<dbReference type="SMART" id="SM00388">
    <property type="entry name" value="HisKA"/>
    <property type="match status" value="1"/>
</dbReference>
<dbReference type="PRINTS" id="PR00344">
    <property type="entry name" value="BCTRLSENSOR"/>
</dbReference>
<dbReference type="InterPro" id="IPR003661">
    <property type="entry name" value="HisK_dim/P_dom"/>
</dbReference>
<reference evidence="11" key="1">
    <citation type="submission" date="2019-03" db="EMBL/GenBank/DDBJ databases">
        <title>Metabolic reconstructions from genomes of highly enriched 'Candidatus Accumulibacter' and 'Candidatus Competibacter' bioreactor populations.</title>
        <authorList>
            <person name="Annavajhala M.K."/>
            <person name="Welles L."/>
            <person name="Abbas B."/>
            <person name="Sorokin D."/>
            <person name="Park H."/>
            <person name="Van Loosdrecht M."/>
            <person name="Chandran K."/>
        </authorList>
    </citation>
    <scope>NUCLEOTIDE SEQUENCE</scope>
    <source>
        <strain evidence="11">SBR_L</strain>
    </source>
</reference>
<dbReference type="Pfam" id="PF02518">
    <property type="entry name" value="HATPase_c"/>
    <property type="match status" value="1"/>
</dbReference>
<comment type="caution">
    <text evidence="11">The sequence shown here is derived from an EMBL/GenBank/DDBJ whole genome shotgun (WGS) entry which is preliminary data.</text>
</comment>
<dbReference type="SUPFAM" id="SSF52172">
    <property type="entry name" value="CheY-like"/>
    <property type="match status" value="2"/>
</dbReference>
<feature type="domain" description="Histidine kinase" evidence="8">
    <location>
        <begin position="152"/>
        <end position="373"/>
    </location>
</feature>
<evidence type="ECO:0000256" key="2">
    <source>
        <dbReference type="ARBA" id="ARBA00012438"/>
    </source>
</evidence>
<evidence type="ECO:0000259" key="8">
    <source>
        <dbReference type="PROSITE" id="PS50109"/>
    </source>
</evidence>
<evidence type="ECO:0000256" key="3">
    <source>
        <dbReference type="ARBA" id="ARBA00022553"/>
    </source>
</evidence>
<feature type="modified residue" description="4-aspartylphosphate" evidence="6">
    <location>
        <position position="451"/>
    </location>
</feature>
<feature type="region of interest" description="Disordered" evidence="7">
    <location>
        <begin position="661"/>
        <end position="683"/>
    </location>
</feature>
<proteinExistence type="predicted"/>
<dbReference type="InterPro" id="IPR005467">
    <property type="entry name" value="His_kinase_dom"/>
</dbReference>
<dbReference type="EMBL" id="SPMX01000088">
    <property type="protein sequence ID" value="NMQ07675.1"/>
    <property type="molecule type" value="Genomic_DNA"/>
</dbReference>
<dbReference type="SMART" id="SM00387">
    <property type="entry name" value="HATPase_c"/>
    <property type="match status" value="1"/>
</dbReference>
<keyword evidence="12" id="KW-1185">Reference proteome</keyword>
<dbReference type="SMART" id="SM00448">
    <property type="entry name" value="REC"/>
    <property type="match status" value="2"/>
</dbReference>
<dbReference type="InterPro" id="IPR004358">
    <property type="entry name" value="Sig_transdc_His_kin-like_C"/>
</dbReference>
<dbReference type="Pfam" id="PF01627">
    <property type="entry name" value="Hpt"/>
    <property type="match status" value="1"/>
</dbReference>
<dbReference type="PROSITE" id="PS50894">
    <property type="entry name" value="HPT"/>
    <property type="match status" value="1"/>
</dbReference>
<dbReference type="InterPro" id="IPR001789">
    <property type="entry name" value="Sig_transdc_resp-reg_receiver"/>
</dbReference>
<dbReference type="InterPro" id="IPR036097">
    <property type="entry name" value="HisK_dim/P_sf"/>
</dbReference>
<feature type="domain" description="Response regulatory" evidence="9">
    <location>
        <begin position="399"/>
        <end position="518"/>
    </location>
</feature>
<evidence type="ECO:0000256" key="7">
    <source>
        <dbReference type="SAM" id="MobiDB-lite"/>
    </source>
</evidence>
<feature type="modified residue" description="Phosphohistidine" evidence="5">
    <location>
        <position position="600"/>
    </location>
</feature>
<dbReference type="CDD" id="cd17546">
    <property type="entry name" value="REC_hyHK_CKI1_RcsC-like"/>
    <property type="match status" value="1"/>
</dbReference>
<feature type="modified residue" description="4-aspartylphosphate" evidence="6">
    <location>
        <position position="55"/>
    </location>
</feature>
<dbReference type="InterPro" id="IPR036641">
    <property type="entry name" value="HPT_dom_sf"/>
</dbReference>
<dbReference type="CDD" id="cd16922">
    <property type="entry name" value="HATPase_EvgS-ArcB-TorS-like"/>
    <property type="match status" value="1"/>
</dbReference>
<dbReference type="InterPro" id="IPR011006">
    <property type="entry name" value="CheY-like_superfamily"/>
</dbReference>
<dbReference type="InterPro" id="IPR008207">
    <property type="entry name" value="Sig_transdc_His_kin_Hpt_dom"/>
</dbReference>
<dbReference type="EC" id="2.7.13.3" evidence="2"/>
<dbReference type="Gene3D" id="3.40.50.2300">
    <property type="match status" value="2"/>
</dbReference>
<accession>A0ABX1TDA3</accession>
<evidence type="ECO:0000313" key="11">
    <source>
        <dbReference type="EMBL" id="NMQ07675.1"/>
    </source>
</evidence>
<dbReference type="PANTHER" id="PTHR45339">
    <property type="entry name" value="HYBRID SIGNAL TRANSDUCTION HISTIDINE KINASE J"/>
    <property type="match status" value="1"/>
</dbReference>
<evidence type="ECO:0000256" key="4">
    <source>
        <dbReference type="ARBA" id="ARBA00023012"/>
    </source>
</evidence>
<dbReference type="Pfam" id="PF00072">
    <property type="entry name" value="Response_reg"/>
    <property type="match status" value="2"/>
</dbReference>
<comment type="catalytic activity">
    <reaction evidence="1">
        <text>ATP + protein L-histidine = ADP + protein N-phospho-L-histidine.</text>
        <dbReference type="EC" id="2.7.13.3"/>
    </reaction>
</comment>
<feature type="domain" description="HPt" evidence="10">
    <location>
        <begin position="561"/>
        <end position="656"/>
    </location>
</feature>
<evidence type="ECO:0000256" key="5">
    <source>
        <dbReference type="PROSITE-ProRule" id="PRU00110"/>
    </source>
</evidence>